<organism evidence="2 3">
    <name type="scientific">Methylobacterium dankookense</name>
    <dbReference type="NCBI Taxonomy" id="560405"/>
    <lineage>
        <taxon>Bacteria</taxon>
        <taxon>Pseudomonadati</taxon>
        <taxon>Pseudomonadota</taxon>
        <taxon>Alphaproteobacteria</taxon>
        <taxon>Hyphomicrobiales</taxon>
        <taxon>Methylobacteriaceae</taxon>
        <taxon>Methylobacterium</taxon>
    </lineage>
</organism>
<evidence type="ECO:0000313" key="2">
    <source>
        <dbReference type="EMBL" id="VUF14575.1"/>
    </source>
</evidence>
<sequence length="39" mass="4402">MTVVEIAAARRLTLAEAQKLVDELRCPKLFRAQGTLYLL</sequence>
<evidence type="ECO:0000313" key="4">
    <source>
        <dbReference type="Proteomes" id="UP001055303"/>
    </source>
</evidence>
<dbReference type="Proteomes" id="UP000401717">
    <property type="component" value="Unassembled WGS sequence"/>
</dbReference>
<evidence type="ECO:0000313" key="1">
    <source>
        <dbReference type="EMBL" id="GJD59384.1"/>
    </source>
</evidence>
<dbReference type="Proteomes" id="UP001055303">
    <property type="component" value="Unassembled WGS sequence"/>
</dbReference>
<reference evidence="2 3" key="1">
    <citation type="submission" date="2019-06" db="EMBL/GenBank/DDBJ databases">
        <authorList>
            <person name="Rodrigo-Torres L."/>
            <person name="Arahal R. D."/>
            <person name="Lucena T."/>
        </authorList>
    </citation>
    <scope>NUCLEOTIDE SEQUENCE [LARGE SCALE GENOMIC DNA]</scope>
    <source>
        <strain evidence="2 3">SW08-7</strain>
    </source>
</reference>
<keyword evidence="4" id="KW-1185">Reference proteome</keyword>
<reference evidence="1" key="2">
    <citation type="journal article" date="2021" name="Front. Microbiol.">
        <title>Comprehensive Comparative Genomics and Phenotyping of Methylobacterium Species.</title>
        <authorList>
            <person name="Alessa O."/>
            <person name="Ogura Y."/>
            <person name="Fujitani Y."/>
            <person name="Takami H."/>
            <person name="Hayashi T."/>
            <person name="Sahin N."/>
            <person name="Tani A."/>
        </authorList>
    </citation>
    <scope>NUCLEOTIDE SEQUENCE</scope>
    <source>
        <strain evidence="1">DSM 22415</strain>
    </source>
</reference>
<gene>
    <name evidence="1" type="ORF">IFDJLNFL_5312</name>
    <name evidence="2" type="ORF">MTDSW087_04300</name>
</gene>
<dbReference type="AlphaFoldDB" id="A0A564G2A5"/>
<evidence type="ECO:0000313" key="3">
    <source>
        <dbReference type="Proteomes" id="UP000401717"/>
    </source>
</evidence>
<dbReference type="EMBL" id="BPQI01000207">
    <property type="protein sequence ID" value="GJD59384.1"/>
    <property type="molecule type" value="Genomic_DNA"/>
</dbReference>
<protein>
    <submittedName>
        <fullName evidence="2">Uncharacterized protein</fullName>
    </submittedName>
</protein>
<accession>A0A564G2A5</accession>
<name>A0A564G2A5_9HYPH</name>
<reference evidence="1" key="3">
    <citation type="submission" date="2021-08" db="EMBL/GenBank/DDBJ databases">
        <authorList>
            <person name="Tani A."/>
            <person name="Ola A."/>
            <person name="Ogura Y."/>
            <person name="Katsura K."/>
            <person name="Hayashi T."/>
        </authorList>
    </citation>
    <scope>NUCLEOTIDE SEQUENCE</scope>
    <source>
        <strain evidence="1">DSM 22415</strain>
    </source>
</reference>
<proteinExistence type="predicted"/>
<dbReference type="EMBL" id="CABFVH010000036">
    <property type="protein sequence ID" value="VUF14575.1"/>
    <property type="molecule type" value="Genomic_DNA"/>
</dbReference>